<dbReference type="InterPro" id="IPR011993">
    <property type="entry name" value="PH-like_dom_sf"/>
</dbReference>
<name>B8AYG3_ORYSI</name>
<dbReference type="GO" id="GO:0030289">
    <property type="term" value="C:protein phosphatase 4 complex"/>
    <property type="evidence" value="ECO:0007669"/>
    <property type="project" value="TreeGrafter"/>
</dbReference>
<protein>
    <recommendedName>
        <fullName evidence="2">Serine/threonine-protein phosphatase 4 regulatory subunit 3-like central domain-containing protein</fullName>
    </recommendedName>
</protein>
<feature type="region of interest" description="Disordered" evidence="1">
    <location>
        <begin position="639"/>
        <end position="849"/>
    </location>
</feature>
<dbReference type="SUPFAM" id="SSF50729">
    <property type="entry name" value="PH domain-like"/>
    <property type="match status" value="1"/>
</dbReference>
<evidence type="ECO:0000313" key="4">
    <source>
        <dbReference type="Proteomes" id="UP000007015"/>
    </source>
</evidence>
<evidence type="ECO:0000256" key="1">
    <source>
        <dbReference type="SAM" id="MobiDB-lite"/>
    </source>
</evidence>
<dbReference type="InterPro" id="IPR016024">
    <property type="entry name" value="ARM-type_fold"/>
</dbReference>
<feature type="compositionally biased region" description="Polar residues" evidence="1">
    <location>
        <begin position="826"/>
        <end position="840"/>
    </location>
</feature>
<feature type="compositionally biased region" description="Basic and acidic residues" evidence="1">
    <location>
        <begin position="734"/>
        <end position="753"/>
    </location>
</feature>
<dbReference type="InterPro" id="IPR006887">
    <property type="entry name" value="P4R3-like_central_dom"/>
</dbReference>
<dbReference type="PANTHER" id="PTHR23318">
    <property type="entry name" value="ATP SYNTHASE GAMMA-RELATED"/>
    <property type="match status" value="1"/>
</dbReference>
<evidence type="ECO:0000313" key="3">
    <source>
        <dbReference type="EMBL" id="EEC78560.1"/>
    </source>
</evidence>
<accession>B8AYG3</accession>
<proteinExistence type="predicted"/>
<dbReference type="OMA" id="LYNCYII"/>
<dbReference type="InterPro" id="IPR051137">
    <property type="entry name" value="PP4R3-like"/>
</dbReference>
<dbReference type="Gene3D" id="2.30.29.30">
    <property type="entry name" value="Pleckstrin-homology domain (PH domain)/Phosphotyrosine-binding domain (PTB)"/>
    <property type="match status" value="1"/>
</dbReference>
<dbReference type="Gramene" id="BGIOSGA019216-TA">
    <property type="protein sequence ID" value="BGIOSGA019216-PA"/>
    <property type="gene ID" value="BGIOSGA019216"/>
</dbReference>
<dbReference type="PANTHER" id="PTHR23318:SF20">
    <property type="entry name" value="SERINE_THREONINE-PROTEIN PHOSPHATASE 4 REGULATORY SUBUNIT 3-LIKE CENTRAL DOMAIN-CONTAINING PROTEIN"/>
    <property type="match status" value="1"/>
</dbReference>
<dbReference type="GO" id="GO:0005654">
    <property type="term" value="C:nucleoplasm"/>
    <property type="evidence" value="ECO:0007669"/>
    <property type="project" value="TreeGrafter"/>
</dbReference>
<dbReference type="SUPFAM" id="SSF48371">
    <property type="entry name" value="ARM repeat"/>
    <property type="match status" value="1"/>
</dbReference>
<keyword evidence="4" id="KW-1185">Reference proteome</keyword>
<feature type="compositionally biased region" description="Basic and acidic residues" evidence="1">
    <location>
        <begin position="642"/>
        <end position="664"/>
    </location>
</feature>
<organism evidence="3 4">
    <name type="scientific">Oryza sativa subsp. indica</name>
    <name type="common">Rice</name>
    <dbReference type="NCBI Taxonomy" id="39946"/>
    <lineage>
        <taxon>Eukaryota</taxon>
        <taxon>Viridiplantae</taxon>
        <taxon>Streptophyta</taxon>
        <taxon>Embryophyta</taxon>
        <taxon>Tracheophyta</taxon>
        <taxon>Spermatophyta</taxon>
        <taxon>Magnoliopsida</taxon>
        <taxon>Liliopsida</taxon>
        <taxon>Poales</taxon>
        <taxon>Poaceae</taxon>
        <taxon>BOP clade</taxon>
        <taxon>Oryzoideae</taxon>
        <taxon>Oryzeae</taxon>
        <taxon>Oryzinae</taxon>
        <taxon>Oryza</taxon>
        <taxon>Oryza sativa</taxon>
    </lineage>
</organism>
<feature type="compositionally biased region" description="Polar residues" evidence="1">
    <location>
        <begin position="801"/>
        <end position="817"/>
    </location>
</feature>
<reference evidence="3 4" key="1">
    <citation type="journal article" date="2005" name="PLoS Biol.">
        <title>The genomes of Oryza sativa: a history of duplications.</title>
        <authorList>
            <person name="Yu J."/>
            <person name="Wang J."/>
            <person name="Lin W."/>
            <person name="Li S."/>
            <person name="Li H."/>
            <person name="Zhou J."/>
            <person name="Ni P."/>
            <person name="Dong W."/>
            <person name="Hu S."/>
            <person name="Zeng C."/>
            <person name="Zhang J."/>
            <person name="Zhang Y."/>
            <person name="Li R."/>
            <person name="Xu Z."/>
            <person name="Li S."/>
            <person name="Li X."/>
            <person name="Zheng H."/>
            <person name="Cong L."/>
            <person name="Lin L."/>
            <person name="Yin J."/>
            <person name="Geng J."/>
            <person name="Li G."/>
            <person name="Shi J."/>
            <person name="Liu J."/>
            <person name="Lv H."/>
            <person name="Li J."/>
            <person name="Wang J."/>
            <person name="Deng Y."/>
            <person name="Ran L."/>
            <person name="Shi X."/>
            <person name="Wang X."/>
            <person name="Wu Q."/>
            <person name="Li C."/>
            <person name="Ren X."/>
            <person name="Wang J."/>
            <person name="Wang X."/>
            <person name="Li D."/>
            <person name="Liu D."/>
            <person name="Zhang X."/>
            <person name="Ji Z."/>
            <person name="Zhao W."/>
            <person name="Sun Y."/>
            <person name="Zhang Z."/>
            <person name="Bao J."/>
            <person name="Han Y."/>
            <person name="Dong L."/>
            <person name="Ji J."/>
            <person name="Chen P."/>
            <person name="Wu S."/>
            <person name="Liu J."/>
            <person name="Xiao Y."/>
            <person name="Bu D."/>
            <person name="Tan J."/>
            <person name="Yang L."/>
            <person name="Ye C."/>
            <person name="Zhang J."/>
            <person name="Xu J."/>
            <person name="Zhou Y."/>
            <person name="Yu Y."/>
            <person name="Zhang B."/>
            <person name="Zhuang S."/>
            <person name="Wei H."/>
            <person name="Liu B."/>
            <person name="Lei M."/>
            <person name="Yu H."/>
            <person name="Li Y."/>
            <person name="Xu H."/>
            <person name="Wei S."/>
            <person name="He X."/>
            <person name="Fang L."/>
            <person name="Zhang Z."/>
            <person name="Zhang Y."/>
            <person name="Huang X."/>
            <person name="Su Z."/>
            <person name="Tong W."/>
            <person name="Li J."/>
            <person name="Tong Z."/>
            <person name="Li S."/>
            <person name="Ye J."/>
            <person name="Wang L."/>
            <person name="Fang L."/>
            <person name="Lei T."/>
            <person name="Chen C."/>
            <person name="Chen H."/>
            <person name="Xu Z."/>
            <person name="Li H."/>
            <person name="Huang H."/>
            <person name="Zhang F."/>
            <person name="Xu H."/>
            <person name="Li N."/>
            <person name="Zhao C."/>
            <person name="Li S."/>
            <person name="Dong L."/>
            <person name="Huang Y."/>
            <person name="Li L."/>
            <person name="Xi Y."/>
            <person name="Qi Q."/>
            <person name="Li W."/>
            <person name="Zhang B."/>
            <person name="Hu W."/>
            <person name="Zhang Y."/>
            <person name="Tian X."/>
            <person name="Jiao Y."/>
            <person name="Liang X."/>
            <person name="Jin J."/>
            <person name="Gao L."/>
            <person name="Zheng W."/>
            <person name="Hao B."/>
            <person name="Liu S."/>
            <person name="Wang W."/>
            <person name="Yuan L."/>
            <person name="Cao M."/>
            <person name="McDermott J."/>
            <person name="Samudrala R."/>
            <person name="Wang J."/>
            <person name="Wong G.K."/>
            <person name="Yang H."/>
        </authorList>
    </citation>
    <scope>NUCLEOTIDE SEQUENCE [LARGE SCALE GENOMIC DNA]</scope>
    <source>
        <strain evidence="4">cv. 93-11</strain>
    </source>
</reference>
<feature type="region of interest" description="Disordered" evidence="1">
    <location>
        <begin position="1"/>
        <end position="23"/>
    </location>
</feature>
<feature type="compositionally biased region" description="Basic and acidic residues" evidence="1">
    <location>
        <begin position="679"/>
        <end position="692"/>
    </location>
</feature>
<dbReference type="STRING" id="39946.B8AYG3"/>
<dbReference type="Proteomes" id="UP000007015">
    <property type="component" value="Chromosome 5"/>
</dbReference>
<sequence>MGEEEQGPRRKQAGPDDAVQTSMQRVKVYRLTDDGKWDDQGTGHVTIDYIEGSREIALTVVDEEDSDTLLLHHITSDDIYRKQEVQEATPPAAFESLEASRNPPFHDESLSSTSRELKKLPPLDLSSLSSILKTILECSMTERMRVSVAELILQYHDFFPQLVNLFRTCESSGNMDALHMIFRLVKGIILLNSSAIYDKIFSDDFILEIIGALEYDPEARTVQNHRTFLKEHVVFKEAVPIKNASVVSKIHQTYRIGYIKDVILPRVLDDSTMASIAAIIHANNAAVVCLLKDDASFVKELFAKMRSSNISAESKRELVLFLLEFCTLTKSLQAVQQLRLSRDLASEGVFDIMSDVLQSQDKVLVSAGTDILVYFLNQDPNLLRSYIARQENSQEGNSLLGLLVQGMVTDFGEGMHCQFLEILKILMDEFATNMPTNYRGAIDVFHEKHLDKLIDVIALASSPMDITQSTSSPVGVGTRVENHSVKTEILSNICELLCFCVVHHPNKIKVNFLRSNSVEKILTLTHRREKVLVVAAVRFMRTVIARNDELLLSHVIKFNSLKPIIEVFVENGDRYNMLHSVVLELLEYIRKENLNSLVIHVTKSFWDQLVRFEKLGSIQAFKLKYQQLMESGETTQSISLVDMRKKPEERGLDKEEEDYFNKGSDEEDSDKQTSCAQKESLDKLPKGSDIRHIPARSKSGGLVDYDDDDEGYNPPPKRAVKADEDDEALVIKRNPVDDKQADGRSPKKPKMEPRFICSKIVAAASVAGRRSNSADKQGPHPPSSSTKTSEGNGDVGEEGPGSQNLQHDPGSLDSTHQNGDDCTKDAGNSPSEMTVNTSKATDSEPYSVR</sequence>
<dbReference type="AlphaFoldDB" id="B8AYG3"/>
<evidence type="ECO:0000259" key="2">
    <source>
        <dbReference type="Pfam" id="PF04802"/>
    </source>
</evidence>
<dbReference type="EMBL" id="CM000130">
    <property type="protein sequence ID" value="EEC78560.1"/>
    <property type="molecule type" value="Genomic_DNA"/>
</dbReference>
<dbReference type="HOGENOM" id="CLU_004909_1_0_1"/>
<dbReference type="GO" id="GO:0072542">
    <property type="term" value="F:protein phosphatase activator activity"/>
    <property type="evidence" value="ECO:0007669"/>
    <property type="project" value="TreeGrafter"/>
</dbReference>
<feature type="domain" description="Serine/threonine-protein phosphatase 4 regulatory subunit 3-like central" evidence="2">
    <location>
        <begin position="131"/>
        <end position="627"/>
    </location>
</feature>
<gene>
    <name evidence="3" type="ORF">OsI_18534</name>
</gene>
<dbReference type="Pfam" id="PF04802">
    <property type="entry name" value="PP4R3"/>
    <property type="match status" value="1"/>
</dbReference>